<protein>
    <submittedName>
        <fullName evidence="1">Uncharacterized protein</fullName>
    </submittedName>
</protein>
<dbReference type="Proteomes" id="UP000001542">
    <property type="component" value="Unassembled WGS sequence"/>
</dbReference>
<organism evidence="1 2">
    <name type="scientific">Trichomonas vaginalis (strain ATCC PRA-98 / G3)</name>
    <dbReference type="NCBI Taxonomy" id="412133"/>
    <lineage>
        <taxon>Eukaryota</taxon>
        <taxon>Metamonada</taxon>
        <taxon>Parabasalia</taxon>
        <taxon>Trichomonadida</taxon>
        <taxon>Trichomonadidae</taxon>
        <taxon>Trichomonas</taxon>
    </lineage>
</organism>
<reference evidence="1" key="2">
    <citation type="journal article" date="2007" name="Science">
        <title>Draft genome sequence of the sexually transmitted pathogen Trichomonas vaginalis.</title>
        <authorList>
            <person name="Carlton J.M."/>
            <person name="Hirt R.P."/>
            <person name="Silva J.C."/>
            <person name="Delcher A.L."/>
            <person name="Schatz M."/>
            <person name="Zhao Q."/>
            <person name="Wortman J.R."/>
            <person name="Bidwell S.L."/>
            <person name="Alsmark U.C.M."/>
            <person name="Besteiro S."/>
            <person name="Sicheritz-Ponten T."/>
            <person name="Noel C.J."/>
            <person name="Dacks J.B."/>
            <person name="Foster P.G."/>
            <person name="Simillion C."/>
            <person name="Van de Peer Y."/>
            <person name="Miranda-Saavedra D."/>
            <person name="Barton G.J."/>
            <person name="Westrop G.D."/>
            <person name="Mueller S."/>
            <person name="Dessi D."/>
            <person name="Fiori P.L."/>
            <person name="Ren Q."/>
            <person name="Paulsen I."/>
            <person name="Zhang H."/>
            <person name="Bastida-Corcuera F.D."/>
            <person name="Simoes-Barbosa A."/>
            <person name="Brown M.T."/>
            <person name="Hayes R.D."/>
            <person name="Mukherjee M."/>
            <person name="Okumura C.Y."/>
            <person name="Schneider R."/>
            <person name="Smith A.J."/>
            <person name="Vanacova S."/>
            <person name="Villalvazo M."/>
            <person name="Haas B.J."/>
            <person name="Pertea M."/>
            <person name="Feldblyum T.V."/>
            <person name="Utterback T.R."/>
            <person name="Shu C.L."/>
            <person name="Osoegawa K."/>
            <person name="de Jong P.J."/>
            <person name="Hrdy I."/>
            <person name="Horvathova L."/>
            <person name="Zubacova Z."/>
            <person name="Dolezal P."/>
            <person name="Malik S.B."/>
            <person name="Logsdon J.M. Jr."/>
            <person name="Henze K."/>
            <person name="Gupta A."/>
            <person name="Wang C.C."/>
            <person name="Dunne R.L."/>
            <person name="Upcroft J.A."/>
            <person name="Upcroft P."/>
            <person name="White O."/>
            <person name="Salzberg S.L."/>
            <person name="Tang P."/>
            <person name="Chiu C.-H."/>
            <person name="Lee Y.-S."/>
            <person name="Embley T.M."/>
            <person name="Coombs G.H."/>
            <person name="Mottram J.C."/>
            <person name="Tachezy J."/>
            <person name="Fraser-Liggett C.M."/>
            <person name="Johnson P.J."/>
        </authorList>
    </citation>
    <scope>NUCLEOTIDE SEQUENCE [LARGE SCALE GENOMIC DNA]</scope>
    <source>
        <strain evidence="1">G3</strain>
    </source>
</reference>
<proteinExistence type="predicted"/>
<dbReference type="InterPro" id="IPR016024">
    <property type="entry name" value="ARM-type_fold"/>
</dbReference>
<dbReference type="VEuPathDB" id="TrichDB:TVAG_115560"/>
<accession>A2F7J4</accession>
<dbReference type="KEGG" id="tva:4756957"/>
<dbReference type="InParanoid" id="A2F7J4"/>
<dbReference type="SUPFAM" id="SSF48371">
    <property type="entry name" value="ARM repeat"/>
    <property type="match status" value="1"/>
</dbReference>
<dbReference type="OrthoDB" id="10655146at2759"/>
<sequence>MAERILNKLTNKEGSDGPGILNRITQSQASEAENFLKKMSAAQLPDCDQAEITNALFYIQTNINQSYFSKLSMQDGEKVFTEIWKFLLFAANHNASNIRLTSYRSTGLFLLKITPYFTRSIWRTFSDIAMQSTIDIKSSAILASSFAFIANQIPLHTLEKFCDTTPIFHHFTISDPIFSEHLASIISKLKRMGLEWMQTLLHSFLKIISVKNDRFLFKSLSAIVTHFPDVLMKEVIEFVLREEEATKFIPLISFILSSVININTDSIDLSGISLLCIDILKNEQNHIQAEIDSSFQILGVSSQSFNVNFEVKDFTKLEITVNTISNSENVTLDILKYRNIPAFYNMRLPLQILRPNLDDGSLIVQTKIKTLGYIAKENQEEYVKILFDSLNENNDDRQASCCASLSLCINKLESNLELSQLFAQLVLTKQTSWFKSLNVLNLLSETNANTVEKLVGINGIKKVIGILYDLSFNQNDKVYQLSPNVLSKFIRPKDYSFVLMKIANNIDYFDLDSFRRSINLLTIIVRDHQQDIDLKFFDFLIVSIVEGLDYFKEDLNLISNIFMFLSYFDLSFLSSSQSSSLALFALDIAAAELHLINGQKPDFGNSSTVSELINILDSDLQSKNFDIISGQDTDHESYLSSLFSVVKLFNSLPNDCCYLPSQLNLANALIKIFPHESARLYEKLWKSMTENEQSTILSTISPCLATMKDFGAIAIWAYLLLTKLPDSASRFIQARDVIHKLSYYALQHLEVVPDGVLFVFVRYEATVVAEISTITPLIWQIPENRRNRMLNKLLKDHPDAYRRLMGDQPPPYIAEEIKSVSDNPVLNVEYNVNMSNDFTSDLTSPHIITQLRSNLYEFQKDVLQSLALTYCRFSNNVGLRALLNYATKSKVNLDFNPHYIPHSLLPMVIQYIRIIKDPFGPSFVSECLKLSHSKEVCITSATVIPQTFINCVSGDRITKKGITKVLYAISKVALPKESVFEFVIKCLDPNTPPKRYLTSLTLATVACSLIPKIEGSWIDQIISKLKTNENEINLSVLTRFVYSAVSKVPTNSSLNEFLRTKICENVGKNTLESCISSLSLLCIETNQKSLEKIYDNTQNYLTGITPSLFSTGVKFLNMILTKSKDSSLDSLMKNNKLNQVMQRVSEFDKIPFIHENVVLFYSNIMTRQTLSSYQKLLIKSFDQIIPVPSSPSFPAMSVLIPKLIAGGDQEIQKKCLTFSEKLMTKPASLFLMRCQIQIIREIATKMSTYETFILDRSTEFLYKAHKIDGPSMADILYEYISFITESLGFSDGVQFVVLQFHKYIPRFISLFVALARLYSRVDEEKKKHILSLLPNVLFVNAHKVAIECIGNKHKMAEALKLACYEEDCAESNEIIGRIRKM</sequence>
<dbReference type="VEuPathDB" id="TrichDB:TVAGG3_0178940"/>
<dbReference type="EMBL" id="DS113648">
    <property type="protein sequence ID" value="EAX99152.1"/>
    <property type="molecule type" value="Genomic_DNA"/>
</dbReference>
<reference evidence="1" key="1">
    <citation type="submission" date="2006-10" db="EMBL/GenBank/DDBJ databases">
        <authorList>
            <person name="Amadeo P."/>
            <person name="Zhao Q."/>
            <person name="Wortman J."/>
            <person name="Fraser-Liggett C."/>
            <person name="Carlton J."/>
        </authorList>
    </citation>
    <scope>NUCLEOTIDE SEQUENCE</scope>
    <source>
        <strain evidence="1">G3</strain>
    </source>
</reference>
<evidence type="ECO:0000313" key="2">
    <source>
        <dbReference type="Proteomes" id="UP000001542"/>
    </source>
</evidence>
<keyword evidence="2" id="KW-1185">Reference proteome</keyword>
<gene>
    <name evidence="1" type="ORF">TVAG_115560</name>
</gene>
<name>A2F7J4_TRIV3</name>
<evidence type="ECO:0000313" key="1">
    <source>
        <dbReference type="EMBL" id="EAX99152.1"/>
    </source>
</evidence>